<protein>
    <submittedName>
        <fullName evidence="3">Unnamed protein product</fullName>
    </submittedName>
</protein>
<dbReference type="AlphaFoldDB" id="A0A9W6Z1P0"/>
<feature type="region of interest" description="Disordered" evidence="1">
    <location>
        <begin position="28"/>
        <end position="96"/>
    </location>
</feature>
<dbReference type="OrthoDB" id="418169at2759"/>
<gene>
    <name evidence="3" type="ORF">Amon01_000583300</name>
</gene>
<feature type="compositionally biased region" description="Polar residues" evidence="1">
    <location>
        <begin position="83"/>
        <end position="96"/>
    </location>
</feature>
<dbReference type="EMBL" id="BSXU01003401">
    <property type="protein sequence ID" value="GMG40025.1"/>
    <property type="molecule type" value="Genomic_DNA"/>
</dbReference>
<evidence type="ECO:0000256" key="1">
    <source>
        <dbReference type="SAM" id="MobiDB-lite"/>
    </source>
</evidence>
<dbReference type="PANTHER" id="PTHR43991:SF9">
    <property type="entry name" value="DUF2415 DOMAIN-CONTAINING PROTEIN"/>
    <property type="match status" value="1"/>
</dbReference>
<dbReference type="Proteomes" id="UP001165063">
    <property type="component" value="Unassembled WGS sequence"/>
</dbReference>
<dbReference type="InterPro" id="IPR036322">
    <property type="entry name" value="WD40_repeat_dom_sf"/>
</dbReference>
<dbReference type="Gene3D" id="2.130.10.10">
    <property type="entry name" value="YVTN repeat-like/Quinoprotein amine dehydrogenase"/>
    <property type="match status" value="1"/>
</dbReference>
<reference evidence="3" key="1">
    <citation type="submission" date="2023-04" db="EMBL/GenBank/DDBJ databases">
        <title>Ambrosiozyma monospora NBRC 1965.</title>
        <authorList>
            <person name="Ichikawa N."/>
            <person name="Sato H."/>
            <person name="Tonouchi N."/>
        </authorList>
    </citation>
    <scope>NUCLEOTIDE SEQUENCE</scope>
    <source>
        <strain evidence="3">NBRC 1965</strain>
    </source>
</reference>
<dbReference type="Pfam" id="PF10313">
    <property type="entry name" value="DUF2415"/>
    <property type="match status" value="1"/>
</dbReference>
<dbReference type="PANTHER" id="PTHR43991">
    <property type="entry name" value="WD REPEAT PROTEIN (AFU_ORTHOLOGUE AFUA_8G05640)-RELATED"/>
    <property type="match status" value="1"/>
</dbReference>
<evidence type="ECO:0000259" key="2">
    <source>
        <dbReference type="Pfam" id="PF10313"/>
    </source>
</evidence>
<dbReference type="SUPFAM" id="SSF50978">
    <property type="entry name" value="WD40 repeat-like"/>
    <property type="match status" value="1"/>
</dbReference>
<feature type="compositionally biased region" description="Polar residues" evidence="1">
    <location>
        <begin position="48"/>
        <end position="60"/>
    </location>
</feature>
<evidence type="ECO:0000313" key="4">
    <source>
        <dbReference type="Proteomes" id="UP001165063"/>
    </source>
</evidence>
<comment type="caution">
    <text evidence="3">The sequence shown here is derived from an EMBL/GenBank/DDBJ whole genome shotgun (WGS) entry which is preliminary data.</text>
</comment>
<evidence type="ECO:0000313" key="3">
    <source>
        <dbReference type="EMBL" id="GMG40025.1"/>
    </source>
</evidence>
<accession>A0A9W6Z1P0</accession>
<name>A0A9W6Z1P0_AMBMO</name>
<dbReference type="InterPro" id="IPR019417">
    <property type="entry name" value="DUF2415"/>
</dbReference>
<keyword evidence="4" id="KW-1185">Reference proteome</keyword>
<sequence length="504" mass="56930">MIRLGGHWQLKDLICKSTTSNSVYFPTNSSLNRISFSQPRKSKREQLDQNVSNSNNYTSKHSSKDNITDTTNSHDDGDHENETSSNNMQRQNAIKSSKLTTTVAKFQDCPRCIKELDDVIVVGSLANTTRNPAATNSRVARVLSHSNTDRYEKTIKGLFGVCVRDTGYTEDVNVGSLINNSVNIFKQSNSLYQSYVCNNDHNLYLMDIANRSGVELNSVHDMGFALNHSAVSPDNKTLVVVGDNSKFYVVHPEEDFDKNNGSIQTNLDSGFSIDFNTSGLLFSVCFEAGVNQIYDIRNTSKPIHEIYSTRKNNQNGAFRVCKFTKNTDDLLFISEHQSRVHMVDARDFMTHQVVVLPKIVHDYRTGTYNQPIVKQYDELMNMSEMYDQVIDSMHSTRYPTFSSRVDSFGGSRFSANPQVARQARAQAGYPDLDGLERVAFTSNAELKGPAFYLSSEIDIIGLEVLNCDYYSRNSSLIIGCDDNGLVKWDIDSWRRRCFPTYEWA</sequence>
<proteinExistence type="predicted"/>
<feature type="compositionally biased region" description="Polar residues" evidence="1">
    <location>
        <begin position="28"/>
        <end position="39"/>
    </location>
</feature>
<feature type="compositionally biased region" description="Basic and acidic residues" evidence="1">
    <location>
        <begin position="62"/>
        <end position="82"/>
    </location>
</feature>
<feature type="domain" description="DUF2415" evidence="2">
    <location>
        <begin position="316"/>
        <end position="355"/>
    </location>
</feature>
<organism evidence="3 4">
    <name type="scientific">Ambrosiozyma monospora</name>
    <name type="common">Yeast</name>
    <name type="synonym">Endomycopsis monosporus</name>
    <dbReference type="NCBI Taxonomy" id="43982"/>
    <lineage>
        <taxon>Eukaryota</taxon>
        <taxon>Fungi</taxon>
        <taxon>Dikarya</taxon>
        <taxon>Ascomycota</taxon>
        <taxon>Saccharomycotina</taxon>
        <taxon>Pichiomycetes</taxon>
        <taxon>Pichiales</taxon>
        <taxon>Pichiaceae</taxon>
        <taxon>Ambrosiozyma</taxon>
    </lineage>
</organism>
<dbReference type="InterPro" id="IPR015943">
    <property type="entry name" value="WD40/YVTN_repeat-like_dom_sf"/>
</dbReference>